<comment type="subcellular location">
    <subcellularLocation>
        <location evidence="4">Membrane</location>
        <topology evidence="4">Multi-pass membrane protein</topology>
    </subcellularLocation>
</comment>
<evidence type="ECO:0000256" key="3">
    <source>
        <dbReference type="ARBA" id="ARBA00023136"/>
    </source>
</evidence>
<keyword evidence="2 4" id="KW-1133">Transmembrane helix</keyword>
<keyword evidence="4" id="KW-0187">Copper transport</keyword>
<comment type="similarity">
    <text evidence="4">Belongs to the copper transporter (Ctr) (TC 1.A.56) family. SLC31A subfamily.</text>
</comment>
<keyword evidence="4" id="KW-0813">Transport</keyword>
<protein>
    <recommendedName>
        <fullName evidence="4">Copper transport protein</fullName>
    </recommendedName>
</protein>
<dbReference type="PANTHER" id="PTHR12483">
    <property type="entry name" value="SOLUTE CARRIER FAMILY 31 COPPER TRANSPORTERS"/>
    <property type="match status" value="1"/>
</dbReference>
<evidence type="ECO:0000256" key="2">
    <source>
        <dbReference type="ARBA" id="ARBA00022989"/>
    </source>
</evidence>
<organism evidence="6">
    <name type="scientific">Arion vulgaris</name>
    <dbReference type="NCBI Taxonomy" id="1028688"/>
    <lineage>
        <taxon>Eukaryota</taxon>
        <taxon>Metazoa</taxon>
        <taxon>Spiralia</taxon>
        <taxon>Lophotrochozoa</taxon>
        <taxon>Mollusca</taxon>
        <taxon>Gastropoda</taxon>
        <taxon>Heterobranchia</taxon>
        <taxon>Euthyneura</taxon>
        <taxon>Panpulmonata</taxon>
        <taxon>Eupulmonata</taxon>
        <taxon>Stylommatophora</taxon>
        <taxon>Helicina</taxon>
        <taxon>Arionoidea</taxon>
        <taxon>Arionidae</taxon>
        <taxon>Arion</taxon>
    </lineage>
</organism>
<dbReference type="InterPro" id="IPR007274">
    <property type="entry name" value="Cop_transporter"/>
</dbReference>
<keyword evidence="4" id="KW-0186">Copper</keyword>
<proteinExistence type="inferred from homology"/>
<evidence type="ECO:0000313" key="6">
    <source>
        <dbReference type="EMBL" id="CEK98192.1"/>
    </source>
</evidence>
<dbReference type="GO" id="GO:0005375">
    <property type="term" value="F:copper ion transmembrane transporter activity"/>
    <property type="evidence" value="ECO:0007669"/>
    <property type="project" value="UniProtKB-UniRule"/>
</dbReference>
<evidence type="ECO:0000256" key="1">
    <source>
        <dbReference type="ARBA" id="ARBA00022692"/>
    </source>
</evidence>
<dbReference type="PANTHER" id="PTHR12483:SF8">
    <property type="entry name" value="PROTEIN SLC31A2"/>
    <property type="match status" value="1"/>
</dbReference>
<feature type="transmembrane region" description="Helical" evidence="4">
    <location>
        <begin position="50"/>
        <end position="69"/>
    </location>
</feature>
<accession>A0A0B7BZ17</accession>
<feature type="compositionally biased region" description="Polar residues" evidence="5">
    <location>
        <begin position="78"/>
        <end position="89"/>
    </location>
</feature>
<dbReference type="GO" id="GO:0016020">
    <property type="term" value="C:membrane"/>
    <property type="evidence" value="ECO:0007669"/>
    <property type="project" value="UniProtKB-SubCell"/>
</dbReference>
<reference evidence="6" key="1">
    <citation type="submission" date="2014-12" db="EMBL/GenBank/DDBJ databases">
        <title>Insight into the proteome of Arion vulgaris.</title>
        <authorList>
            <person name="Aradska J."/>
            <person name="Bulat T."/>
            <person name="Smidak R."/>
            <person name="Sarate P."/>
            <person name="Gangsoo J."/>
            <person name="Sialana F."/>
            <person name="Bilban M."/>
            <person name="Lubec G."/>
        </authorList>
    </citation>
    <scope>NUCLEOTIDE SEQUENCE</scope>
    <source>
        <tissue evidence="6">Skin</tissue>
    </source>
</reference>
<dbReference type="EMBL" id="HACG01051321">
    <property type="protein sequence ID" value="CEK98192.1"/>
    <property type="molecule type" value="Transcribed_RNA"/>
</dbReference>
<feature type="non-terminal residue" evidence="6">
    <location>
        <position position="1"/>
    </location>
</feature>
<feature type="transmembrane region" description="Helical" evidence="4">
    <location>
        <begin position="23"/>
        <end position="44"/>
    </location>
</feature>
<dbReference type="Pfam" id="PF04145">
    <property type="entry name" value="Ctr"/>
    <property type="match status" value="1"/>
</dbReference>
<feature type="region of interest" description="Disordered" evidence="5">
    <location>
        <begin position="77"/>
        <end position="114"/>
    </location>
</feature>
<keyword evidence="3 4" id="KW-0472">Membrane</keyword>
<evidence type="ECO:0000256" key="4">
    <source>
        <dbReference type="RuleBase" id="RU367022"/>
    </source>
</evidence>
<keyword evidence="4" id="KW-0406">Ion transport</keyword>
<keyword evidence="1 4" id="KW-0812">Transmembrane</keyword>
<gene>
    <name evidence="6" type="primary">ORF218058</name>
</gene>
<name>A0A0B7BZ17_9EUPU</name>
<evidence type="ECO:0000256" key="5">
    <source>
        <dbReference type="SAM" id="MobiDB-lite"/>
    </source>
</evidence>
<dbReference type="AlphaFoldDB" id="A0A0B7BZ17"/>
<sequence>SMHADLIFAPLSTRVQHVRRRKILLYFVETALHMVNFFFGYVFMLLVMTYSVWFFLAIISGSGVGFFLSHPIQEHLSSKLSPPKNNSTNHHSRETEPHGSFNINSSGRFEGLVL</sequence>